<protein>
    <submittedName>
        <fullName evidence="1">Uncharacterized protein</fullName>
    </submittedName>
</protein>
<reference evidence="1" key="1">
    <citation type="journal article" date="2013" name="J. Plant Res.">
        <title>Effect of fungi and light on seed germination of three Opuntia species from semiarid lands of central Mexico.</title>
        <authorList>
            <person name="Delgado-Sanchez P."/>
            <person name="Jimenez-Bremont J.F."/>
            <person name="Guerrero-Gonzalez Mde L."/>
            <person name="Flores J."/>
        </authorList>
    </citation>
    <scope>NUCLEOTIDE SEQUENCE</scope>
    <source>
        <tissue evidence="1">Cladode</tissue>
    </source>
</reference>
<reference evidence="1" key="2">
    <citation type="submission" date="2020-07" db="EMBL/GenBank/DDBJ databases">
        <authorList>
            <person name="Vera ALvarez R."/>
            <person name="Arias-Moreno D.M."/>
            <person name="Jimenez-Jacinto V."/>
            <person name="Jimenez-Bremont J.F."/>
            <person name="Swaminathan K."/>
            <person name="Moose S.P."/>
            <person name="Guerrero-Gonzalez M.L."/>
            <person name="Marino-Ramirez L."/>
            <person name="Landsman D."/>
            <person name="Rodriguez-Kessler M."/>
            <person name="Delgado-Sanchez P."/>
        </authorList>
    </citation>
    <scope>NUCLEOTIDE SEQUENCE</scope>
    <source>
        <tissue evidence="1">Cladode</tissue>
    </source>
</reference>
<sequence>MMVLVVVEEVKRKVEARCFRLVKEFESAFTVPSSQSSVVVGWFCGSFVVIGSSMNRVGVGVVWQQVEVMMSLLQDHHPLPGCHCTMERQKSVHSKCFAADNVSWN</sequence>
<name>A0A7C8YV37_OPUST</name>
<organism evidence="1">
    <name type="scientific">Opuntia streptacantha</name>
    <name type="common">Prickly pear cactus</name>
    <name type="synonym">Opuntia cardona</name>
    <dbReference type="NCBI Taxonomy" id="393608"/>
    <lineage>
        <taxon>Eukaryota</taxon>
        <taxon>Viridiplantae</taxon>
        <taxon>Streptophyta</taxon>
        <taxon>Embryophyta</taxon>
        <taxon>Tracheophyta</taxon>
        <taxon>Spermatophyta</taxon>
        <taxon>Magnoliopsida</taxon>
        <taxon>eudicotyledons</taxon>
        <taxon>Gunneridae</taxon>
        <taxon>Pentapetalae</taxon>
        <taxon>Caryophyllales</taxon>
        <taxon>Cactineae</taxon>
        <taxon>Cactaceae</taxon>
        <taxon>Opuntioideae</taxon>
        <taxon>Opuntia</taxon>
    </lineage>
</organism>
<proteinExistence type="predicted"/>
<dbReference type="EMBL" id="GISG01057333">
    <property type="protein sequence ID" value="MBA4626590.1"/>
    <property type="molecule type" value="Transcribed_RNA"/>
</dbReference>
<accession>A0A7C8YV37</accession>
<dbReference type="AlphaFoldDB" id="A0A7C8YV37"/>
<evidence type="ECO:0000313" key="1">
    <source>
        <dbReference type="EMBL" id="MBA4626590.1"/>
    </source>
</evidence>